<name>Q751V4_EREGS</name>
<evidence type="ECO:0000256" key="7">
    <source>
        <dbReference type="ARBA" id="ARBA00023027"/>
    </source>
</evidence>
<accession>Q751V4</accession>
<evidence type="ECO:0000259" key="9">
    <source>
        <dbReference type="Pfam" id="PF01467"/>
    </source>
</evidence>
<dbReference type="eggNOG" id="ENOG502RXY8">
    <property type="taxonomic scope" value="Eukaryota"/>
</dbReference>
<keyword evidence="3" id="KW-0808">Transferase</keyword>
<dbReference type="PANTHER" id="PTHR31285">
    <property type="entry name" value="NICOTINAMIDE MONONUCLEOTIDE ADENYLYLTRANSFERASE"/>
    <property type="match status" value="1"/>
</dbReference>
<dbReference type="EMBL" id="AE016819">
    <property type="protein sequence ID" value="AAS54093.1"/>
    <property type="molecule type" value="Genomic_DNA"/>
</dbReference>
<dbReference type="GO" id="GO:0000309">
    <property type="term" value="F:nicotinamide-nucleotide adenylyltransferase activity"/>
    <property type="evidence" value="ECO:0000318"/>
    <property type="project" value="GO_Central"/>
</dbReference>
<comment type="catalytic activity">
    <reaction evidence="8">
        <text>beta-nicotinamide D-ribonucleotide + ATP + H(+) = diphosphate + NAD(+)</text>
        <dbReference type="Rhea" id="RHEA:21360"/>
        <dbReference type="ChEBI" id="CHEBI:14649"/>
        <dbReference type="ChEBI" id="CHEBI:15378"/>
        <dbReference type="ChEBI" id="CHEBI:30616"/>
        <dbReference type="ChEBI" id="CHEBI:33019"/>
        <dbReference type="ChEBI" id="CHEBI:57540"/>
        <dbReference type="EC" id="2.7.7.1"/>
    </reaction>
</comment>
<proteinExistence type="predicted"/>
<protein>
    <submittedName>
        <fullName evidence="10">AFR721Wp</fullName>
    </submittedName>
</protein>
<keyword evidence="4" id="KW-0548">Nucleotidyltransferase</keyword>
<dbReference type="GeneID" id="4622558"/>
<dbReference type="GO" id="GO:0005524">
    <property type="term" value="F:ATP binding"/>
    <property type="evidence" value="ECO:0007669"/>
    <property type="project" value="UniProtKB-KW"/>
</dbReference>
<comment type="pathway">
    <text evidence="1">Cofactor biosynthesis; NAD(+) biosynthesis.</text>
</comment>
<evidence type="ECO:0000256" key="5">
    <source>
        <dbReference type="ARBA" id="ARBA00022741"/>
    </source>
</evidence>
<dbReference type="InterPro" id="IPR014729">
    <property type="entry name" value="Rossmann-like_a/b/a_fold"/>
</dbReference>
<evidence type="ECO:0000256" key="4">
    <source>
        <dbReference type="ARBA" id="ARBA00022695"/>
    </source>
</evidence>
<organism evidence="10 11">
    <name type="scientific">Eremothecium gossypii (strain ATCC 10895 / CBS 109.51 / FGSC 9923 / NRRL Y-1056)</name>
    <name type="common">Yeast</name>
    <name type="synonym">Ashbya gossypii</name>
    <dbReference type="NCBI Taxonomy" id="284811"/>
    <lineage>
        <taxon>Eukaryota</taxon>
        <taxon>Fungi</taxon>
        <taxon>Dikarya</taxon>
        <taxon>Ascomycota</taxon>
        <taxon>Saccharomycotina</taxon>
        <taxon>Saccharomycetes</taxon>
        <taxon>Saccharomycetales</taxon>
        <taxon>Saccharomycetaceae</taxon>
        <taxon>Eremothecium</taxon>
    </lineage>
</organism>
<dbReference type="HOGENOM" id="CLU_032651_0_0_1"/>
<evidence type="ECO:0000256" key="3">
    <source>
        <dbReference type="ARBA" id="ARBA00022679"/>
    </source>
</evidence>
<dbReference type="RefSeq" id="NP_986269.1">
    <property type="nucleotide sequence ID" value="NM_212405.1"/>
</dbReference>
<dbReference type="GO" id="GO:0034355">
    <property type="term" value="P:NAD+ biosynthetic process via the salvage pathway"/>
    <property type="evidence" value="ECO:0000318"/>
    <property type="project" value="GO_Central"/>
</dbReference>
<evidence type="ECO:0000256" key="6">
    <source>
        <dbReference type="ARBA" id="ARBA00022840"/>
    </source>
</evidence>
<evidence type="ECO:0000256" key="2">
    <source>
        <dbReference type="ARBA" id="ARBA00022642"/>
    </source>
</evidence>
<dbReference type="GO" id="GO:0005737">
    <property type="term" value="C:cytoplasm"/>
    <property type="evidence" value="ECO:0000318"/>
    <property type="project" value="GO_Central"/>
</dbReference>
<reference evidence="10 11" key="1">
    <citation type="journal article" date="2004" name="Science">
        <title>The Ashbya gossypii genome as a tool for mapping the ancient Saccharomyces cerevisiae genome.</title>
        <authorList>
            <person name="Dietrich F.S."/>
            <person name="Voegeli S."/>
            <person name="Brachat S."/>
            <person name="Lerch A."/>
            <person name="Gates K."/>
            <person name="Steiner S."/>
            <person name="Mohr C."/>
            <person name="Pohlmann R."/>
            <person name="Luedi P."/>
            <person name="Choi S."/>
            <person name="Wing R.A."/>
            <person name="Flavier A."/>
            <person name="Gaffney T.D."/>
            <person name="Philippsen P."/>
        </authorList>
    </citation>
    <scope>NUCLEOTIDE SEQUENCE [LARGE SCALE GENOMIC DNA]</scope>
    <source>
        <strain evidence="11">ATCC 10895 / CBS 109.51 / FGSC 9923 / NRRL Y-1056</strain>
    </source>
</reference>
<keyword evidence="7" id="KW-0520">NAD</keyword>
<dbReference type="InParanoid" id="Q751V4"/>
<dbReference type="OMA" id="RLVMMEL"/>
<keyword evidence="2" id="KW-0662">Pyridine nucleotide biosynthesis</keyword>
<dbReference type="GO" id="GO:0005634">
    <property type="term" value="C:nucleus"/>
    <property type="evidence" value="ECO:0000318"/>
    <property type="project" value="GO_Central"/>
</dbReference>
<dbReference type="FunCoup" id="Q751V4">
    <property type="interactions" value="50"/>
</dbReference>
<dbReference type="InterPro" id="IPR005248">
    <property type="entry name" value="NadD/NMNAT"/>
</dbReference>
<dbReference type="AlphaFoldDB" id="Q751V4"/>
<dbReference type="InterPro" id="IPR004821">
    <property type="entry name" value="Cyt_trans-like"/>
</dbReference>
<gene>
    <name evidence="10" type="ORF">AGOS_AFR721W</name>
</gene>
<keyword evidence="6" id="KW-0067">ATP-binding</keyword>
<evidence type="ECO:0000313" key="10">
    <source>
        <dbReference type="EMBL" id="AAS54093.1"/>
    </source>
</evidence>
<dbReference type="OrthoDB" id="5591297at2759"/>
<dbReference type="GO" id="GO:0016887">
    <property type="term" value="F:ATP hydrolysis activity"/>
    <property type="evidence" value="ECO:0000318"/>
    <property type="project" value="GO_Central"/>
</dbReference>
<dbReference type="SUPFAM" id="SSF52374">
    <property type="entry name" value="Nucleotidylyl transferase"/>
    <property type="match status" value="1"/>
</dbReference>
<evidence type="ECO:0000256" key="8">
    <source>
        <dbReference type="ARBA" id="ARBA00049001"/>
    </source>
</evidence>
<dbReference type="UniPathway" id="UPA00253">
    <property type="reaction ID" value="UER00600"/>
</dbReference>
<evidence type="ECO:0000313" key="11">
    <source>
        <dbReference type="Proteomes" id="UP000000591"/>
    </source>
</evidence>
<feature type="domain" description="Cytidyltransferase-like" evidence="9">
    <location>
        <begin position="40"/>
        <end position="226"/>
    </location>
</feature>
<keyword evidence="5" id="KW-0547">Nucleotide-binding</keyword>
<dbReference type="Pfam" id="PF01467">
    <property type="entry name" value="CTP_transf_like"/>
    <property type="match status" value="1"/>
</dbReference>
<reference evidence="11" key="2">
    <citation type="journal article" date="2013" name="G3 (Bethesda)">
        <title>Genomes of Ashbya fungi isolated from insects reveal four mating-type loci, numerous translocations, lack of transposons, and distinct gene duplications.</title>
        <authorList>
            <person name="Dietrich F.S."/>
            <person name="Voegeli S."/>
            <person name="Kuo S."/>
            <person name="Philippsen P."/>
        </authorList>
    </citation>
    <scope>GENOME REANNOTATION</scope>
    <source>
        <strain evidence="11">ATCC 10895 / CBS 109.51 / FGSC 9923 / NRRL Y-1056</strain>
    </source>
</reference>
<dbReference type="Proteomes" id="UP000000591">
    <property type="component" value="Chromosome VI"/>
</dbReference>
<dbReference type="STRING" id="284811.Q751V4"/>
<dbReference type="CDD" id="cd02165">
    <property type="entry name" value="NMNAT"/>
    <property type="match status" value="1"/>
</dbReference>
<dbReference type="KEGG" id="ago:AGOS_AFR721W"/>
<sequence>MQSTRHFQLLEESKLSGTHFEIVYGKRFLDAPERRLLVLDSSFNPPHFGHCELIERAVEHYKSEQLHVLLLLSVNNADKAAKPATFDKRLYMMSILAELLSKSIDSSVGLTTHARFIEKTGAIRKHGFHVGPITYLMGFDTLIRFFDPRYYQPSTLIEALSEFMQHTELFCLTREDGAGPENQATYCATLATGGFEPHMPRNWASHIFIDSRAGKYYGLSSTKVRNLIAQPRALSDLVPKEILDYICIAGGPKIFTE</sequence>
<evidence type="ECO:0000256" key="1">
    <source>
        <dbReference type="ARBA" id="ARBA00004790"/>
    </source>
</evidence>
<dbReference type="Gene3D" id="3.40.50.620">
    <property type="entry name" value="HUPs"/>
    <property type="match status" value="1"/>
</dbReference>
<keyword evidence="11" id="KW-1185">Reference proteome</keyword>
<dbReference type="PANTHER" id="PTHR31285:SF0">
    <property type="entry name" value="NICOTINAMIDE MONONUCLEOTIDE ADENYLYLTRANSFERASE"/>
    <property type="match status" value="1"/>
</dbReference>